<accession>A0A6L9SGK4</accession>
<keyword evidence="2" id="KW-0560">Oxidoreductase</keyword>
<dbReference type="Gene3D" id="3.90.180.10">
    <property type="entry name" value="Medium-chain alcohol dehydrogenases, catalytic domain"/>
    <property type="match status" value="1"/>
</dbReference>
<evidence type="ECO:0000256" key="1">
    <source>
        <dbReference type="ARBA" id="ARBA00001947"/>
    </source>
</evidence>
<dbReference type="InterPro" id="IPR013149">
    <property type="entry name" value="ADH-like_C"/>
</dbReference>
<protein>
    <submittedName>
        <fullName evidence="5">Alcohol dehydrogenase catalytic domain-containing protein</fullName>
    </submittedName>
</protein>
<dbReference type="SUPFAM" id="SSF50129">
    <property type="entry name" value="GroES-like"/>
    <property type="match status" value="1"/>
</dbReference>
<feature type="domain" description="Alcohol dehydrogenase-like N-terminal" evidence="4">
    <location>
        <begin position="29"/>
        <end position="150"/>
    </location>
</feature>
<dbReference type="AlphaFoldDB" id="A0A6L9SGK4"/>
<dbReference type="InterPro" id="IPR011032">
    <property type="entry name" value="GroES-like_sf"/>
</dbReference>
<dbReference type="Proteomes" id="UP000475214">
    <property type="component" value="Unassembled WGS sequence"/>
</dbReference>
<dbReference type="PANTHER" id="PTHR43401:SF2">
    <property type="entry name" value="L-THREONINE 3-DEHYDROGENASE"/>
    <property type="match status" value="1"/>
</dbReference>
<dbReference type="InterPro" id="IPR036291">
    <property type="entry name" value="NAD(P)-bd_dom_sf"/>
</dbReference>
<evidence type="ECO:0000313" key="6">
    <source>
        <dbReference type="Proteomes" id="UP000475214"/>
    </source>
</evidence>
<evidence type="ECO:0000259" key="4">
    <source>
        <dbReference type="Pfam" id="PF08240"/>
    </source>
</evidence>
<dbReference type="SUPFAM" id="SSF51735">
    <property type="entry name" value="NAD(P)-binding Rossmann-fold domains"/>
    <property type="match status" value="1"/>
</dbReference>
<comment type="caution">
    <text evidence="5">The sequence shown here is derived from an EMBL/GenBank/DDBJ whole genome shotgun (WGS) entry which is preliminary data.</text>
</comment>
<dbReference type="InterPro" id="IPR013154">
    <property type="entry name" value="ADH-like_N"/>
</dbReference>
<name>A0A6L9SGK4_9ACTN</name>
<comment type="cofactor">
    <cofactor evidence="1">
        <name>Zn(2+)</name>
        <dbReference type="ChEBI" id="CHEBI:29105"/>
    </cofactor>
</comment>
<dbReference type="Pfam" id="PF00107">
    <property type="entry name" value="ADH_zinc_N"/>
    <property type="match status" value="1"/>
</dbReference>
<evidence type="ECO:0000256" key="2">
    <source>
        <dbReference type="ARBA" id="ARBA00023002"/>
    </source>
</evidence>
<sequence>MAETAEMEAVRCHGPRDYRLERVPVPEPGPGEILLRSEAVGICGSDLKCFGGAPMFWGDETRTGYCQPPVTPGHEFVGRVAALDDDARERHGVDVGDRVAVEQIVPCEACAYCKAGQYWLCAPHDIFGFRQRTPGAMGEYMVVPAAARVHAFPADLPPSHAALAEPLSCSLHAVDRGEVGPDDVVVVAGAGPIGLGMVLGARRRRPRALVAIDLDPHRRTVAQQCGADVVLAPGDDVEPTILELTDGLGCDVYLDATGHPAGVTQGLQLLRKRGRFIEYGVFGQPVTTDWTVIGDGKELDIRGAHLGPNQWPTAIEMLSAGEVPAEAIVTHEFPIDRFDEAFETAGTPGKAIKVSVLPPGGQR</sequence>
<dbReference type="RefSeq" id="WP_163743771.1">
    <property type="nucleotide sequence ID" value="NZ_JAAGOA010000025.1"/>
</dbReference>
<proteinExistence type="predicted"/>
<reference evidence="5 6" key="1">
    <citation type="submission" date="2020-02" db="EMBL/GenBank/DDBJ databases">
        <authorList>
            <person name="Li X.-J."/>
            <person name="Han X.-M."/>
        </authorList>
    </citation>
    <scope>NUCLEOTIDE SEQUENCE [LARGE SCALE GENOMIC DNA]</scope>
    <source>
        <strain evidence="5 6">CCTCC AB 2017055</strain>
    </source>
</reference>
<dbReference type="InterPro" id="IPR050129">
    <property type="entry name" value="Zn_alcohol_dh"/>
</dbReference>
<dbReference type="Pfam" id="PF08240">
    <property type="entry name" value="ADH_N"/>
    <property type="match status" value="1"/>
</dbReference>
<keyword evidence="6" id="KW-1185">Reference proteome</keyword>
<evidence type="ECO:0000313" key="5">
    <source>
        <dbReference type="EMBL" id="NEE03754.1"/>
    </source>
</evidence>
<dbReference type="Gene3D" id="3.40.50.720">
    <property type="entry name" value="NAD(P)-binding Rossmann-like Domain"/>
    <property type="match status" value="1"/>
</dbReference>
<gene>
    <name evidence="5" type="ORF">G1H10_26655</name>
</gene>
<dbReference type="GO" id="GO:0016491">
    <property type="term" value="F:oxidoreductase activity"/>
    <property type="evidence" value="ECO:0007669"/>
    <property type="project" value="UniProtKB-KW"/>
</dbReference>
<dbReference type="EMBL" id="JAAGOA010000025">
    <property type="protein sequence ID" value="NEE03754.1"/>
    <property type="molecule type" value="Genomic_DNA"/>
</dbReference>
<feature type="domain" description="Alcohol dehydrogenase-like C-terminal" evidence="3">
    <location>
        <begin position="192"/>
        <end position="319"/>
    </location>
</feature>
<dbReference type="PANTHER" id="PTHR43401">
    <property type="entry name" value="L-THREONINE 3-DEHYDROGENASE"/>
    <property type="match status" value="1"/>
</dbReference>
<organism evidence="5 6">
    <name type="scientific">Phytoactinopolyspora halotolerans</name>
    <dbReference type="NCBI Taxonomy" id="1981512"/>
    <lineage>
        <taxon>Bacteria</taxon>
        <taxon>Bacillati</taxon>
        <taxon>Actinomycetota</taxon>
        <taxon>Actinomycetes</taxon>
        <taxon>Jiangellales</taxon>
        <taxon>Jiangellaceae</taxon>
        <taxon>Phytoactinopolyspora</taxon>
    </lineage>
</organism>
<evidence type="ECO:0000259" key="3">
    <source>
        <dbReference type="Pfam" id="PF00107"/>
    </source>
</evidence>